<keyword evidence="4" id="KW-1185">Reference proteome</keyword>
<feature type="domain" description="CinA C-terminal" evidence="1">
    <location>
        <begin position="16"/>
        <end position="173"/>
    </location>
</feature>
<dbReference type="Pfam" id="PF02464">
    <property type="entry name" value="CinA"/>
    <property type="match status" value="1"/>
</dbReference>
<dbReference type="GO" id="GO:0016787">
    <property type="term" value="F:hydrolase activity"/>
    <property type="evidence" value="ECO:0007669"/>
    <property type="project" value="UniProtKB-KW"/>
</dbReference>
<evidence type="ECO:0000313" key="4">
    <source>
        <dbReference type="Proteomes" id="UP000182498"/>
    </source>
</evidence>
<dbReference type="Proteomes" id="UP000319986">
    <property type="component" value="Unassembled WGS sequence"/>
</dbReference>
<dbReference type="EMBL" id="FAUH01000004">
    <property type="protein sequence ID" value="CUU65447.1"/>
    <property type="molecule type" value="Genomic_DNA"/>
</dbReference>
<reference evidence="4" key="1">
    <citation type="submission" date="2015-11" db="EMBL/GenBank/DDBJ databases">
        <authorList>
            <person name="Dugat-Bony E."/>
        </authorList>
    </citation>
    <scope>NUCLEOTIDE SEQUENCE [LARGE SCALE GENOMIC DNA]</scope>
    <source>
        <strain evidence="4">Mu292</strain>
    </source>
</reference>
<dbReference type="InterPro" id="IPR036653">
    <property type="entry name" value="CinA-like_C"/>
</dbReference>
<accession>A0A0X2NIY6</accession>
<protein>
    <submittedName>
        <fullName evidence="2">Amidohydrolase, PncC family</fullName>
    </submittedName>
</protein>
<dbReference type="SUPFAM" id="SSF142433">
    <property type="entry name" value="CinA-like"/>
    <property type="match status" value="1"/>
</dbReference>
<dbReference type="InterPro" id="IPR008136">
    <property type="entry name" value="CinA_C"/>
</dbReference>
<dbReference type="EMBL" id="BJNT01000011">
    <property type="protein sequence ID" value="GEC86197.1"/>
    <property type="molecule type" value="Genomic_DNA"/>
</dbReference>
<proteinExistence type="predicted"/>
<keyword evidence="2" id="KW-0378">Hydrolase</keyword>
<evidence type="ECO:0000259" key="1">
    <source>
        <dbReference type="Pfam" id="PF02464"/>
    </source>
</evidence>
<reference evidence="2" key="2">
    <citation type="submission" date="2015-11" db="EMBL/GenBank/DDBJ databases">
        <authorList>
            <person name="Zhang Y."/>
            <person name="Guo Z."/>
        </authorList>
    </citation>
    <scope>NUCLEOTIDE SEQUENCE [LARGE SCALE GENOMIC DNA]</scope>
    <source>
        <strain evidence="2">Mu292</strain>
    </source>
</reference>
<evidence type="ECO:0000313" key="5">
    <source>
        <dbReference type="Proteomes" id="UP000319986"/>
    </source>
</evidence>
<evidence type="ECO:0000313" key="3">
    <source>
        <dbReference type="EMBL" id="GEC86197.1"/>
    </source>
</evidence>
<dbReference type="RefSeq" id="WP_073883648.1">
    <property type="nucleotide sequence ID" value="NZ_BJNT01000011.1"/>
</dbReference>
<evidence type="ECO:0000313" key="2">
    <source>
        <dbReference type="EMBL" id="CUU65447.1"/>
    </source>
</evidence>
<dbReference type="OrthoDB" id="1253990at2"/>
<name>A0A0X2NIY6_9CORY</name>
<dbReference type="Gene3D" id="3.90.950.20">
    <property type="entry name" value="CinA-like"/>
    <property type="match status" value="1"/>
</dbReference>
<dbReference type="NCBIfam" id="TIGR00199">
    <property type="entry name" value="PncC_domain"/>
    <property type="match status" value="1"/>
</dbReference>
<dbReference type="AlphaFoldDB" id="A0A0X2NIY6"/>
<dbReference type="Proteomes" id="UP000182498">
    <property type="component" value="Unassembled WGS sequence"/>
</dbReference>
<dbReference type="GeneID" id="82887650"/>
<organism evidence="2 4">
    <name type="scientific">Corynebacterium variabile</name>
    <dbReference type="NCBI Taxonomy" id="1727"/>
    <lineage>
        <taxon>Bacteria</taxon>
        <taxon>Bacillati</taxon>
        <taxon>Actinomycetota</taxon>
        <taxon>Actinomycetes</taxon>
        <taxon>Mycobacteriales</taxon>
        <taxon>Corynebacteriaceae</taxon>
        <taxon>Corynebacterium</taxon>
    </lineage>
</organism>
<gene>
    <name evidence="3" type="ORF">CVA01_15110</name>
    <name evidence="2" type="ORF">CVAR292_00766</name>
</gene>
<sequence>MTVPASGAGEETAGAATRVVTLCREAGLTLATAESLTAGLLAGTVADVPGASNVLRGGLVVYATDLKHSLAGVDDALLDRQGPVDPTVAGQLARGAAQRCGADIGVGVTGVAGPDSQDGHPVGEVWLGVWCRDLDGGEPRVTALDDGWRARVDAGSGVRDAIRRHTVHRALDQVCAVIPDLAADPL</sequence>
<reference evidence="3 5" key="3">
    <citation type="submission" date="2019-06" db="EMBL/GenBank/DDBJ databases">
        <title>Whole genome shotgun sequence of Corynebacterium variabile NBRC 15286.</title>
        <authorList>
            <person name="Hosoyama A."/>
            <person name="Uohara A."/>
            <person name="Ohji S."/>
            <person name="Ichikawa N."/>
        </authorList>
    </citation>
    <scope>NUCLEOTIDE SEQUENCE [LARGE SCALE GENOMIC DNA]</scope>
    <source>
        <strain evidence="3 5">NBRC 15286</strain>
    </source>
</reference>